<name>A0A1X9SFZ1_9CAUD</name>
<organism evidence="1 2">
    <name type="scientific">Bacillus phage Flapjack</name>
    <dbReference type="NCBI Taxonomy" id="1983465"/>
    <lineage>
        <taxon>Viruses</taxon>
        <taxon>Duplodnaviria</taxon>
        <taxon>Heunggongvirae</taxon>
        <taxon>Uroviricota</taxon>
        <taxon>Caudoviricetes</taxon>
        <taxon>Herelleviridae</taxon>
        <taxon>Bastillevirinae</taxon>
        <taxon>Bequatrovirus</taxon>
        <taxon>Bequatrovirus spock</taxon>
    </lineage>
</organism>
<reference evidence="2" key="1">
    <citation type="submission" date="2017-04" db="EMBL/GenBank/DDBJ databases">
        <authorList>
            <person name="Abille Z."/>
            <person name="Afsharjavan R."/>
            <person name="Alms C.E."/>
            <person name="Anil A."/>
            <person name="Azuma E.A."/>
            <person name="Boateng D."/>
            <person name="Bowden K.V."/>
            <person name="Bui Q."/>
            <person name="Callaghan K.D."/>
            <person name="Canova P.N."/>
            <person name="Carter A.-G.V."/>
            <person name="Carty B."/>
            <person name="Choudhary A."/>
            <person name="Chugh K."/>
            <person name="Clark C.B."/>
            <person name="Clark J."/>
            <person name="Cortez R."/>
            <person name="Dalwadi R.M."/>
            <person name="Daou G."/>
            <person name="Das M."/>
            <person name="Dasari S."/>
            <person name="Davis E.H."/>
            <person name="Defreitas N."/>
            <person name="Demirji J."/>
            <person name="Endres C."/>
            <person name="Fakhar S."/>
            <person name="Feeley N."/>
            <person name="Flores D.C."/>
            <person name="Fowler A.R."/>
            <person name="George T."/>
            <person name="Greis H.L."/>
            <person name="Groleau D.L."/>
            <person name="Gulati J.K."/>
            <person name="Guzman W."/>
            <person name="Hallworth A.N."/>
            <person name="Hariri A."/>
            <person name="Haya V.N."/>
            <person name="Hoffman A.K."/>
            <person name="Horne B."/>
            <person name="Howard T."/>
            <person name="Iglesia A.J."/>
            <person name="Ijezie O.D."/>
            <person name="Incognito N.A."/>
            <person name="Inen J.A."/>
            <person name="Jaiswal A."/>
            <person name="Jezek R.A."/>
            <person name="Kawa A.C."/>
            <person name="Khan F."/>
            <person name="Khin A.C."/>
            <person name="Knapo J."/>
            <person name="Kong A.S."/>
            <person name="Le B.Q."/>
            <person name="Le Q.M."/>
            <person name="Le T.-H.M."/>
            <person name="Lee M."/>
            <person name="Lockwood J.L."/>
            <person name="Loto-Rojas G.S."/>
            <person name="Mantzavinos A."/>
            <person name="Martinez D.R."/>
            <person name="Meadows A.R."/>
            <person name="Mehr S."/>
            <person name="Mellon M.N."/>
            <person name="Memon S."/>
            <person name="Miller B."/>
            <person name="Min S."/>
            <person name="Mitchell L.M."/>
            <person name="Mohamed I.R."/>
            <person name="Mohammed F.O."/>
            <person name="More S."/>
            <person name="Muntaha S."/>
            <person name="Nadeem I."/>
            <person name="Ndjeumen-Njinguet A.S."/>
            <person name="Ng P."/>
            <person name="Ngu V.E."/>
            <person name="Nguyen B.N."/>
            <person name="OHern C.T."/>
            <person name="Oboh U.S."/>
            <person name="Pagano C.W."/>
            <person name="Panakal P.R."/>
            <person name="Park D.A."/>
            <person name="Parsana D."/>
            <person name="Patel P."/>
            <person name="Patel V.S."/>
            <person name="Patwardhan V.M."/>
            <person name="Pawar S.D."/>
            <person name="Payne V.R."/>
            <person name="Petricel I.M."/>
            <person name="Phillips C."/>
            <person name="Puglisi K.M."/>
            <person name="Ramaprasad G."/>
            <person name="Raza A.S."/>
            <person name="Rivera-Oven A.G."/>
            <person name="Robins E."/>
            <person name="Roeun D.C."/>
            <person name="Rostovtseva N."/>
            <person name="Sadat M."/>
            <person name="Seas A."/>
            <person name="So E.J."/>
            <person name="Sogbesan C."/>
            <person name="Strumsky L.A."/>
            <person name="Sun J.L."/>
            <person name="Sutherland H.J."/>
            <person name="Tchakounte I."/>
            <person name="Tewell J.R."/>
            <person name="Thapa D.J."/>
            <person name="Tkach Y."/>
            <person name="Tran C.D."/>
            <person name="Tran V."/>
            <person name="Vithayathil T."/>
            <person name="Vivekanandan A."/>
            <person name="Wang S.R."/>
            <person name="White E."/>
            <person name="Yang A.L."/>
            <person name="Ye D.T."/>
            <person name="Yirenkyi M."/>
            <person name="Zarb J.S."/>
            <person name="Zhang S."/>
            <person name="Zhou M.T."/>
            <person name="Cao A."/>
            <person name="Nguyen K.M."/>
            <person name="Patel K."/>
            <person name="Patel P."/>
            <person name="Pennington E."/>
            <person name="Sendze O."/>
            <person name="Zahangir S."/>
            <person name="Correa-Mendez M."/>
            <person name="Fabian M.F."/>
            <person name="Liu S."/>
            <person name="Jethmalani Y."/>
            <person name="Nunn R."/>
            <person name="Prakash A."/>
            <person name="Louise T."/>
            <person name="Russell D.A."/>
            <person name="Hatfull G.F."/>
            <person name="Erill I."/>
            <person name="Caruso S.M."/>
        </authorList>
    </citation>
    <scope>NUCLEOTIDE SEQUENCE [LARGE SCALE GENOMIC DNA]</scope>
</reference>
<accession>A0A1X9SFZ1</accession>
<dbReference type="Proteomes" id="UP000222741">
    <property type="component" value="Segment"/>
</dbReference>
<dbReference type="EMBL" id="KY888882">
    <property type="protein sequence ID" value="ARQ94969.1"/>
    <property type="molecule type" value="Genomic_DNA"/>
</dbReference>
<proteinExistence type="predicted"/>
<protein>
    <submittedName>
        <fullName evidence="1">Uncharacterized protein</fullName>
    </submittedName>
</protein>
<evidence type="ECO:0000313" key="2">
    <source>
        <dbReference type="Proteomes" id="UP000222741"/>
    </source>
</evidence>
<sequence length="89" mass="10884">MNKQKICANCGLMNWSRWFRTCECVNPDFKYDSFEEYEYNQQLYSVYKGDDFYGTGRIDHINSLINSWLTDHMRKYDEVTFKIVKKERK</sequence>
<evidence type="ECO:0000313" key="1">
    <source>
        <dbReference type="EMBL" id="ARQ94969.1"/>
    </source>
</evidence>
<gene>
    <name evidence="1" type="ORF">FLAPJACK_55</name>
</gene>